<keyword evidence="11 20" id="KW-0274">FAD</keyword>
<evidence type="ECO:0000256" key="3">
    <source>
        <dbReference type="ARBA" id="ARBA00004496"/>
    </source>
</evidence>
<protein>
    <recommendedName>
        <fullName evidence="7 20">UDP-N-acetylenolpyruvoylglucosamine reductase</fullName>
        <ecNumber evidence="6 20">1.3.1.98</ecNumber>
    </recommendedName>
    <alternativeName>
        <fullName evidence="18 20">UDP-N-acetylmuramate dehydrogenase</fullName>
    </alternativeName>
</protein>
<evidence type="ECO:0000256" key="9">
    <source>
        <dbReference type="ARBA" id="ARBA00022618"/>
    </source>
</evidence>
<keyword evidence="9 20" id="KW-0132">Cell division</keyword>
<evidence type="ECO:0000256" key="17">
    <source>
        <dbReference type="ARBA" id="ARBA00023316"/>
    </source>
</evidence>
<keyword evidence="23" id="KW-1185">Reference proteome</keyword>
<evidence type="ECO:0000256" key="8">
    <source>
        <dbReference type="ARBA" id="ARBA00022490"/>
    </source>
</evidence>
<organism evidence="22 23">
    <name type="scientific">Dasania phycosphaerae</name>
    <dbReference type="NCBI Taxonomy" id="2950436"/>
    <lineage>
        <taxon>Bacteria</taxon>
        <taxon>Pseudomonadati</taxon>
        <taxon>Pseudomonadota</taxon>
        <taxon>Gammaproteobacteria</taxon>
        <taxon>Cellvibrionales</taxon>
        <taxon>Spongiibacteraceae</taxon>
        <taxon>Dasania</taxon>
    </lineage>
</organism>
<proteinExistence type="inferred from homology"/>
<dbReference type="GO" id="GO:0008762">
    <property type="term" value="F:UDP-N-acetylmuramate dehydrogenase activity"/>
    <property type="evidence" value="ECO:0007669"/>
    <property type="project" value="UniProtKB-UniRule"/>
</dbReference>
<gene>
    <name evidence="20 22" type="primary">murB</name>
    <name evidence="22" type="ORF">O0V09_03855</name>
</gene>
<dbReference type="AlphaFoldDB" id="A0A9J6RI10"/>
<dbReference type="Proteomes" id="UP001069090">
    <property type="component" value="Unassembled WGS sequence"/>
</dbReference>
<evidence type="ECO:0000256" key="18">
    <source>
        <dbReference type="ARBA" id="ARBA00031026"/>
    </source>
</evidence>
<comment type="similarity">
    <text evidence="5 20">Belongs to the MurB family.</text>
</comment>
<dbReference type="InterPro" id="IPR036635">
    <property type="entry name" value="MurB_C_sf"/>
</dbReference>
<evidence type="ECO:0000256" key="16">
    <source>
        <dbReference type="ARBA" id="ARBA00023306"/>
    </source>
</evidence>
<dbReference type="InterPro" id="IPR036318">
    <property type="entry name" value="FAD-bd_PCMH-like_sf"/>
</dbReference>
<evidence type="ECO:0000256" key="12">
    <source>
        <dbReference type="ARBA" id="ARBA00022857"/>
    </source>
</evidence>
<evidence type="ECO:0000259" key="21">
    <source>
        <dbReference type="PROSITE" id="PS51387"/>
    </source>
</evidence>
<evidence type="ECO:0000256" key="14">
    <source>
        <dbReference type="ARBA" id="ARBA00022984"/>
    </source>
</evidence>
<dbReference type="PROSITE" id="PS51387">
    <property type="entry name" value="FAD_PCMH"/>
    <property type="match status" value="1"/>
</dbReference>
<evidence type="ECO:0000313" key="22">
    <source>
        <dbReference type="EMBL" id="MCZ0864318.1"/>
    </source>
</evidence>
<keyword evidence="14 20" id="KW-0573">Peptidoglycan synthesis</keyword>
<dbReference type="NCBIfam" id="NF000755">
    <property type="entry name" value="PRK00046.1"/>
    <property type="match status" value="1"/>
</dbReference>
<dbReference type="InterPro" id="IPR016169">
    <property type="entry name" value="FAD-bd_PCMH_sub2"/>
</dbReference>
<evidence type="ECO:0000256" key="4">
    <source>
        <dbReference type="ARBA" id="ARBA00004752"/>
    </source>
</evidence>
<dbReference type="Gene3D" id="3.30.465.10">
    <property type="match status" value="1"/>
</dbReference>
<dbReference type="PANTHER" id="PTHR21071">
    <property type="entry name" value="UDP-N-ACETYLENOLPYRUVOYLGLUCOSAMINE REDUCTASE"/>
    <property type="match status" value="1"/>
</dbReference>
<dbReference type="EC" id="1.3.1.98" evidence="6 20"/>
<dbReference type="Pfam" id="PF01565">
    <property type="entry name" value="FAD_binding_4"/>
    <property type="match status" value="1"/>
</dbReference>
<evidence type="ECO:0000256" key="15">
    <source>
        <dbReference type="ARBA" id="ARBA00023002"/>
    </source>
</evidence>
<comment type="catalytic activity">
    <reaction evidence="19 20">
        <text>UDP-N-acetyl-alpha-D-muramate + NADP(+) = UDP-N-acetyl-3-O-(1-carboxyvinyl)-alpha-D-glucosamine + NADPH + H(+)</text>
        <dbReference type="Rhea" id="RHEA:12248"/>
        <dbReference type="ChEBI" id="CHEBI:15378"/>
        <dbReference type="ChEBI" id="CHEBI:57783"/>
        <dbReference type="ChEBI" id="CHEBI:58349"/>
        <dbReference type="ChEBI" id="CHEBI:68483"/>
        <dbReference type="ChEBI" id="CHEBI:70757"/>
        <dbReference type="EC" id="1.3.1.98"/>
    </reaction>
</comment>
<keyword evidence="8 20" id="KW-0963">Cytoplasm</keyword>
<dbReference type="InterPro" id="IPR011601">
    <property type="entry name" value="MurB_C"/>
</dbReference>
<dbReference type="InterPro" id="IPR016167">
    <property type="entry name" value="FAD-bd_PCMH_sub1"/>
</dbReference>
<dbReference type="GO" id="GO:0005829">
    <property type="term" value="C:cytosol"/>
    <property type="evidence" value="ECO:0007669"/>
    <property type="project" value="TreeGrafter"/>
</dbReference>
<comment type="caution">
    <text evidence="22">The sequence shown here is derived from an EMBL/GenBank/DDBJ whole genome shotgun (WGS) entry which is preliminary data.</text>
</comment>
<accession>A0A9J6RI10</accession>
<comment type="function">
    <text evidence="2 20">Cell wall formation.</text>
</comment>
<keyword evidence="13 20" id="KW-0133">Cell shape</keyword>
<dbReference type="GO" id="GO:0008360">
    <property type="term" value="P:regulation of cell shape"/>
    <property type="evidence" value="ECO:0007669"/>
    <property type="project" value="UniProtKB-KW"/>
</dbReference>
<dbReference type="InterPro" id="IPR003170">
    <property type="entry name" value="MurB"/>
</dbReference>
<dbReference type="GO" id="GO:0009252">
    <property type="term" value="P:peptidoglycan biosynthetic process"/>
    <property type="evidence" value="ECO:0007669"/>
    <property type="project" value="UniProtKB-UniRule"/>
</dbReference>
<dbReference type="GO" id="GO:0071555">
    <property type="term" value="P:cell wall organization"/>
    <property type="evidence" value="ECO:0007669"/>
    <property type="project" value="UniProtKB-KW"/>
</dbReference>
<keyword evidence="12 20" id="KW-0521">NADP</keyword>
<evidence type="ECO:0000256" key="13">
    <source>
        <dbReference type="ARBA" id="ARBA00022960"/>
    </source>
</evidence>
<dbReference type="InterPro" id="IPR016166">
    <property type="entry name" value="FAD-bd_PCMH"/>
</dbReference>
<dbReference type="RefSeq" id="WP_258330471.1">
    <property type="nucleotide sequence ID" value="NZ_JAPTGG010000002.1"/>
</dbReference>
<feature type="active site" evidence="20">
    <location>
        <position position="163"/>
    </location>
</feature>
<dbReference type="SUPFAM" id="SSF56176">
    <property type="entry name" value="FAD-binding/transporter-associated domain-like"/>
    <property type="match status" value="1"/>
</dbReference>
<evidence type="ECO:0000256" key="19">
    <source>
        <dbReference type="ARBA" id="ARBA00048914"/>
    </source>
</evidence>
<dbReference type="GO" id="GO:0051301">
    <property type="term" value="P:cell division"/>
    <property type="evidence" value="ECO:0007669"/>
    <property type="project" value="UniProtKB-KW"/>
</dbReference>
<evidence type="ECO:0000256" key="20">
    <source>
        <dbReference type="HAMAP-Rule" id="MF_00037"/>
    </source>
</evidence>
<dbReference type="Pfam" id="PF02873">
    <property type="entry name" value="MurB_C"/>
    <property type="match status" value="1"/>
</dbReference>
<comment type="pathway">
    <text evidence="4 20">Cell wall biogenesis; peptidoglycan biosynthesis.</text>
</comment>
<dbReference type="EMBL" id="JAPTGG010000002">
    <property type="protein sequence ID" value="MCZ0864318.1"/>
    <property type="molecule type" value="Genomic_DNA"/>
</dbReference>
<comment type="cofactor">
    <cofactor evidence="1 20">
        <name>FAD</name>
        <dbReference type="ChEBI" id="CHEBI:57692"/>
    </cofactor>
</comment>
<dbReference type="Gene3D" id="3.30.43.10">
    <property type="entry name" value="Uridine Diphospho-n-acetylenolpyruvylglucosamine Reductase, domain 2"/>
    <property type="match status" value="1"/>
</dbReference>
<evidence type="ECO:0000256" key="11">
    <source>
        <dbReference type="ARBA" id="ARBA00022827"/>
    </source>
</evidence>
<dbReference type="InterPro" id="IPR006094">
    <property type="entry name" value="Oxid_FAD_bind_N"/>
</dbReference>
<evidence type="ECO:0000313" key="23">
    <source>
        <dbReference type="Proteomes" id="UP001069090"/>
    </source>
</evidence>
<reference evidence="22 23" key="1">
    <citation type="submission" date="2022-12" db="EMBL/GenBank/DDBJ databases">
        <title>Dasania phycosphaerae sp. nov., isolated from particulate material of the south coast of Korea.</title>
        <authorList>
            <person name="Jiang Y."/>
        </authorList>
    </citation>
    <scope>NUCLEOTIDE SEQUENCE [LARGE SCALE GENOMIC DNA]</scope>
    <source>
        <strain evidence="22 23">GY-19</strain>
    </source>
</reference>
<dbReference type="GO" id="GO:0071949">
    <property type="term" value="F:FAD binding"/>
    <property type="evidence" value="ECO:0007669"/>
    <property type="project" value="InterPro"/>
</dbReference>
<evidence type="ECO:0000256" key="2">
    <source>
        <dbReference type="ARBA" id="ARBA00003921"/>
    </source>
</evidence>
<evidence type="ECO:0000256" key="1">
    <source>
        <dbReference type="ARBA" id="ARBA00001974"/>
    </source>
</evidence>
<evidence type="ECO:0000256" key="7">
    <source>
        <dbReference type="ARBA" id="ARBA00015188"/>
    </source>
</evidence>
<dbReference type="SUPFAM" id="SSF56194">
    <property type="entry name" value="Uridine diphospho-N-Acetylenolpyruvylglucosamine reductase, MurB, C-terminal domain"/>
    <property type="match status" value="1"/>
</dbReference>
<keyword evidence="16 20" id="KW-0131">Cell cycle</keyword>
<evidence type="ECO:0000256" key="5">
    <source>
        <dbReference type="ARBA" id="ARBA00010485"/>
    </source>
</evidence>
<dbReference type="PANTHER" id="PTHR21071:SF4">
    <property type="entry name" value="UDP-N-ACETYLENOLPYRUVOYLGLUCOSAMINE REDUCTASE"/>
    <property type="match status" value="1"/>
</dbReference>
<sequence>MNLQRNIDLKNYNSLAVAATAEYFVSVENTSELFAAVKYAKQHQLAITVIGGGSNIVLAESLSGLVIQLNSQGVVVSEQGDEAVITVQAGENWHNFVMYCVQQGYYGLENLALIPGRVGAAAIQNIGAYGVELSDVLLSLKGLDIDSGEWRELSKAQCQLAYRDSIFKGSLQDKFIITELCLKLSKSFHANIGYQALQQFFQQQNIDQPSAQQVADAVIAIRSSKLPLPEQLPNAGSFFKNPVITHSQCQELLKQHPQLVYYPLDTQHVKLAAGWLIEQLGWKGKSLHGVAMHQQQALVLINQGGSGKDIINYAQQVKDSVYQHFQVTLEIEPRIYC</sequence>
<dbReference type="NCBIfam" id="TIGR00179">
    <property type="entry name" value="murB"/>
    <property type="match status" value="1"/>
</dbReference>
<feature type="active site" evidence="20">
    <location>
        <position position="332"/>
    </location>
</feature>
<evidence type="ECO:0000256" key="6">
    <source>
        <dbReference type="ARBA" id="ARBA00012518"/>
    </source>
</evidence>
<comment type="subcellular location">
    <subcellularLocation>
        <location evidence="3 20">Cytoplasm</location>
    </subcellularLocation>
</comment>
<keyword evidence="10 20" id="KW-0285">Flavoprotein</keyword>
<feature type="active site" description="Proton donor" evidence="20">
    <location>
        <position position="237"/>
    </location>
</feature>
<evidence type="ECO:0000256" key="10">
    <source>
        <dbReference type="ARBA" id="ARBA00022630"/>
    </source>
</evidence>
<keyword evidence="15 20" id="KW-0560">Oxidoreductase</keyword>
<dbReference type="HAMAP" id="MF_00037">
    <property type="entry name" value="MurB"/>
    <property type="match status" value="1"/>
</dbReference>
<feature type="domain" description="FAD-binding PCMH-type" evidence="21">
    <location>
        <begin position="16"/>
        <end position="187"/>
    </location>
</feature>
<keyword evidence="17 20" id="KW-0961">Cell wall biogenesis/degradation</keyword>
<name>A0A9J6RI10_9GAMM</name>
<dbReference type="Gene3D" id="3.90.78.10">
    <property type="entry name" value="UDP-N-acetylenolpyruvoylglucosamine reductase, C-terminal domain"/>
    <property type="match status" value="1"/>
</dbReference>